<organism evidence="1">
    <name type="scientific">viral metagenome</name>
    <dbReference type="NCBI Taxonomy" id="1070528"/>
    <lineage>
        <taxon>unclassified sequences</taxon>
        <taxon>metagenomes</taxon>
        <taxon>organismal metagenomes</taxon>
    </lineage>
</organism>
<proteinExistence type="predicted"/>
<dbReference type="EMBL" id="MN739207">
    <property type="protein sequence ID" value="QHS93543.1"/>
    <property type="molecule type" value="Genomic_DNA"/>
</dbReference>
<accession>A0A6C0BQL4</accession>
<dbReference type="AlphaFoldDB" id="A0A6C0BQL4"/>
<name>A0A6C0BQL4_9ZZZZ</name>
<sequence>MVEAFKYDNDNVWHYKVHIWGQGRWNHIFYARRHKFVWWDNKSSSEEDFTLSNYQMLLPYIDQFPLRDRATIEHHTWAPNNRTRETKNLKKLGNLMVRARSEQTKIQTAAKLEDFILYYVQRGVNVRSLIQDLWKRKPRIEVALKLLELQHLYCDTEDEKLTETLKVILYVPPPKWPKFNKELRRALYLKLLRWVTATKKASTQEWRVFRELFPYTATQPFPRGFYGMPGLSKLIKKLDFTRYQQLPKWALEMLSVPQLRRVIQYQACRIEGPKILAALERSCLGRMMTIWTLKLIVLYACPRWRKLIKN</sequence>
<protein>
    <submittedName>
        <fullName evidence="1">Uncharacterized protein</fullName>
    </submittedName>
</protein>
<reference evidence="1" key="1">
    <citation type="journal article" date="2020" name="Nature">
        <title>Giant virus diversity and host interactions through global metagenomics.</title>
        <authorList>
            <person name="Schulz F."/>
            <person name="Roux S."/>
            <person name="Paez-Espino D."/>
            <person name="Jungbluth S."/>
            <person name="Walsh D.A."/>
            <person name="Denef V.J."/>
            <person name="McMahon K.D."/>
            <person name="Konstantinidis K.T."/>
            <person name="Eloe-Fadrosh E.A."/>
            <person name="Kyrpides N.C."/>
            <person name="Woyke T."/>
        </authorList>
    </citation>
    <scope>NUCLEOTIDE SEQUENCE</scope>
    <source>
        <strain evidence="1">GVMAG-M-3300018080-19</strain>
    </source>
</reference>
<evidence type="ECO:0000313" key="1">
    <source>
        <dbReference type="EMBL" id="QHS93543.1"/>
    </source>
</evidence>